<organism evidence="1 2">
    <name type="scientific">Methylocaldum szegediense</name>
    <dbReference type="NCBI Taxonomy" id="73780"/>
    <lineage>
        <taxon>Bacteria</taxon>
        <taxon>Pseudomonadati</taxon>
        <taxon>Pseudomonadota</taxon>
        <taxon>Gammaproteobacteria</taxon>
        <taxon>Methylococcales</taxon>
        <taxon>Methylococcaceae</taxon>
        <taxon>Methylocaldum</taxon>
    </lineage>
</organism>
<sequence>MNILSGISETETAEVGEFAPFVCIPEAARVLGRNKFYWARKM</sequence>
<accession>A0ABN8X976</accession>
<dbReference type="Proteomes" id="UP001162030">
    <property type="component" value="Chromosome"/>
</dbReference>
<gene>
    <name evidence="1" type="ORF">MSZNOR_4522</name>
</gene>
<evidence type="ECO:0000313" key="1">
    <source>
        <dbReference type="EMBL" id="CAI8954421.1"/>
    </source>
</evidence>
<reference evidence="1 2" key="1">
    <citation type="submission" date="2023-03" db="EMBL/GenBank/DDBJ databases">
        <authorList>
            <person name="Pearce D."/>
        </authorList>
    </citation>
    <scope>NUCLEOTIDE SEQUENCE [LARGE SCALE GENOMIC DNA]</scope>
    <source>
        <strain evidence="1">Msz</strain>
    </source>
</reference>
<proteinExistence type="predicted"/>
<keyword evidence="2" id="KW-1185">Reference proteome</keyword>
<name>A0ABN8X976_9GAMM</name>
<protein>
    <submittedName>
        <fullName evidence="1">Uncharacterized protein</fullName>
    </submittedName>
</protein>
<dbReference type="EMBL" id="OX458333">
    <property type="protein sequence ID" value="CAI8954421.1"/>
    <property type="molecule type" value="Genomic_DNA"/>
</dbReference>
<evidence type="ECO:0000313" key="2">
    <source>
        <dbReference type="Proteomes" id="UP001162030"/>
    </source>
</evidence>